<feature type="binding site" evidence="6">
    <location>
        <position position="398"/>
    </location>
    <ligand>
        <name>Zn(2+)</name>
        <dbReference type="ChEBI" id="CHEBI:29105"/>
    </ligand>
</feature>
<dbReference type="RefSeq" id="WP_007328445.1">
    <property type="nucleotide sequence ID" value="NZ_AFAR01000222.1"/>
</dbReference>
<dbReference type="AlphaFoldDB" id="F2AXT5"/>
<feature type="binding site" evidence="6">
    <location>
        <position position="581"/>
    </location>
    <ligand>
        <name>Zn(2+)</name>
        <dbReference type="ChEBI" id="CHEBI:29105"/>
    </ligand>
</feature>
<keyword evidence="3 6" id="KW-0479">Metal-binding</keyword>
<comment type="cofactor">
    <cofactor evidence="6">
        <name>Zn(2+)</name>
        <dbReference type="ChEBI" id="CHEBI:29105"/>
    </cofactor>
</comment>
<dbReference type="GO" id="GO:0008270">
    <property type="term" value="F:zinc ion binding"/>
    <property type="evidence" value="ECO:0007669"/>
    <property type="project" value="UniProtKB-UniRule"/>
</dbReference>
<dbReference type="EMBL" id="AFAR01000222">
    <property type="protein sequence ID" value="EGF25530.1"/>
    <property type="molecule type" value="Genomic_DNA"/>
</dbReference>
<evidence type="ECO:0000256" key="6">
    <source>
        <dbReference type="HAMAP-Rule" id="MF_01871"/>
    </source>
</evidence>
<evidence type="ECO:0000256" key="4">
    <source>
        <dbReference type="ARBA" id="ARBA00022833"/>
    </source>
</evidence>
<dbReference type="InterPro" id="IPR018752">
    <property type="entry name" value="DabA"/>
</dbReference>
<keyword evidence="2 6" id="KW-1003">Cell membrane</keyword>
<feature type="binding site" evidence="6">
    <location>
        <position position="596"/>
    </location>
    <ligand>
        <name>Zn(2+)</name>
        <dbReference type="ChEBI" id="CHEBI:29105"/>
    </ligand>
</feature>
<dbReference type="PATRIC" id="fig|991778.3.peg.4808"/>
<evidence type="ECO:0000313" key="7">
    <source>
        <dbReference type="EMBL" id="EGF25530.1"/>
    </source>
</evidence>
<evidence type="ECO:0000256" key="1">
    <source>
        <dbReference type="ARBA" id="ARBA00022448"/>
    </source>
</evidence>
<gene>
    <name evidence="6" type="primary">dabA</name>
    <name evidence="7" type="ORF">RBWH47_05175</name>
</gene>
<dbReference type="HAMAP" id="MF_01871">
    <property type="entry name" value="DabA"/>
    <property type="match status" value="1"/>
</dbReference>
<evidence type="ECO:0000313" key="8">
    <source>
        <dbReference type="Proteomes" id="UP000006222"/>
    </source>
</evidence>
<comment type="caution">
    <text evidence="7">The sequence shown here is derived from an EMBL/GenBank/DDBJ whole genome shotgun (WGS) entry which is preliminary data.</text>
</comment>
<comment type="subunit">
    <text evidence="6">Forms a complex with DabB.</text>
</comment>
<dbReference type="PANTHER" id="PTHR38344">
    <property type="entry name" value="UPF0753 PROTEIN AQ_863"/>
    <property type="match status" value="1"/>
</dbReference>
<keyword evidence="5 6" id="KW-0472">Membrane</keyword>
<feature type="binding site" evidence="6">
    <location>
        <position position="400"/>
    </location>
    <ligand>
        <name>Zn(2+)</name>
        <dbReference type="ChEBI" id="CHEBI:29105"/>
    </ligand>
</feature>
<keyword evidence="4 6" id="KW-0862">Zinc</keyword>
<evidence type="ECO:0000256" key="5">
    <source>
        <dbReference type="ARBA" id="ARBA00023136"/>
    </source>
</evidence>
<reference evidence="7 8" key="1">
    <citation type="journal article" date="2013" name="Mar. Genomics">
        <title>Expression of sulfatases in Rhodopirellula baltica and the diversity of sulfatases in the genus Rhodopirellula.</title>
        <authorList>
            <person name="Wegner C.E."/>
            <person name="Richter-Heitmann T."/>
            <person name="Klindworth A."/>
            <person name="Klockow C."/>
            <person name="Richter M."/>
            <person name="Achstetter T."/>
            <person name="Glockner F.O."/>
            <person name="Harder J."/>
        </authorList>
    </citation>
    <scope>NUCLEOTIDE SEQUENCE [LARGE SCALE GENOMIC DNA]</scope>
    <source>
        <strain evidence="7 8">WH47</strain>
    </source>
</reference>
<name>F2AXT5_RHOBT</name>
<accession>F2AXT5</accession>
<organism evidence="7 8">
    <name type="scientific">Rhodopirellula baltica WH47</name>
    <dbReference type="NCBI Taxonomy" id="991778"/>
    <lineage>
        <taxon>Bacteria</taxon>
        <taxon>Pseudomonadati</taxon>
        <taxon>Planctomycetota</taxon>
        <taxon>Planctomycetia</taxon>
        <taxon>Pirellulales</taxon>
        <taxon>Pirellulaceae</taxon>
        <taxon>Rhodopirellula</taxon>
    </lineage>
</organism>
<keyword evidence="1 6" id="KW-0813">Transport</keyword>
<comment type="similarity">
    <text evidence="6">Belongs to the inorganic carbon transporter (TC 9.A.2) DabA family.</text>
</comment>
<evidence type="ECO:0000256" key="3">
    <source>
        <dbReference type="ARBA" id="ARBA00022723"/>
    </source>
</evidence>
<protein>
    <recommendedName>
        <fullName evidence="6">Probable inorganic carbon transporter subunit DabA</fullName>
    </recommendedName>
</protein>
<dbReference type="Pfam" id="PF10070">
    <property type="entry name" value="DabA"/>
    <property type="match status" value="1"/>
</dbReference>
<evidence type="ECO:0000256" key="2">
    <source>
        <dbReference type="ARBA" id="ARBA00022475"/>
    </source>
</evidence>
<dbReference type="GO" id="GO:0005886">
    <property type="term" value="C:plasma membrane"/>
    <property type="evidence" value="ECO:0007669"/>
    <property type="project" value="UniProtKB-SubCell"/>
</dbReference>
<comment type="subcellular location">
    <subcellularLocation>
        <location evidence="6">Cell membrane</location>
        <topology evidence="6">Peripheral membrane protein</topology>
    </subcellularLocation>
</comment>
<proteinExistence type="inferred from homology"/>
<sequence>MTTQANLPSNESIMNTLAPEQKKSKANAQPFSVFVPTAYEDPHVYRQVEELLDQVCQVVSPVWPLKDWIAVNPYAGLSERSFHESRDYLRVFSKCELLPSMDHFAAHYQSGSFAESHIEAALLEISPGKDLSHKKADVLEALQNRLQTGDAAKQTMPGKSSLPRIATIADRLSAHGEVDWTEIVKDEIGKHCSAHYDEGQSTWASPWRNLPLYQAWRNKAKIDRGIEILGLTGFRSFVDELPHTVEAAIVHLLQRLNIPRALWETFLLAHAFSLPGWSGWTKYQGLQTDPTGTGRMQFDDFRGLLAMSLAYDVAISETFLFEVNWSSVLDHQSLSLMDSDNDCKSDRKILLRAMEIAYRDDLLAKLPVTELTTDHVADEDFKEPTNSATKPAVQMAFCIDVRSERFRRNLEQVDASVDTLGVAGFFGLPFEYVPLGQSSGDAHAPVLLSPKFALREKSSPCVGDCATSRNDTAEKQVSVRTGKKLWKRLQTSAVGCFSFVETIGWFSGFDLATRLMSPKFRNSLRIKHPSKLHEVEATPLDLDHLIEQGIGLDQQTDLVEGLLNSMGLSDDFAPLVVLCGHGSQTDNNAMAAGLDCGACGGHSGAPNARLAAILLNDRQIQKRLSDLGIEIPAETNFVAAWHNTTTDQIEWLDLDSVPASHQSRIVELQSVADAASHLTREERLPLLNESCTDSLISRASDWSQTRPEWGLAGNAGMLIGPREMTRGRSLDGRVFLHSYNQATDPKGTVLESILTAPMVVAHWINMQYYASTVDPTHFGSGCKTIHNVVGQFGVLSGNGGDLQAGLPNQSLGRGLKMQHLPLRLQTVVVASRESIDRVIAKHANIRNLLQNGWVHMVAIDSGQKYRYHSDGSWVQLRTENTSRAESEWQVVGGTC</sequence>
<dbReference type="PANTHER" id="PTHR38344:SF1">
    <property type="entry name" value="INORGANIC CARBON TRANSPORTER SUBUNIT DABA-RELATED"/>
    <property type="match status" value="1"/>
</dbReference>
<comment type="function">
    <text evidence="6">Part of an energy-coupled inorganic carbon pump.</text>
</comment>
<dbReference type="Proteomes" id="UP000006222">
    <property type="component" value="Unassembled WGS sequence"/>
</dbReference>